<sequence>MKKKSRQNSKAICYQDIKSFIAFRYLQQKEIFAEVFLRTKKKSPFPPRIQFSIKSPKRTIKSQTSSSLQRWKDVDSEFVSKSLINDMYLKKNFHAYTLGGGTGDYYRN</sequence>
<gene>
    <name evidence="1" type="ORF">CDAR_275981</name>
</gene>
<dbReference type="Proteomes" id="UP001054837">
    <property type="component" value="Unassembled WGS sequence"/>
</dbReference>
<dbReference type="GO" id="GO:0044038">
    <property type="term" value="P:cell wall macromolecule biosynthetic process"/>
    <property type="evidence" value="ECO:0007669"/>
    <property type="project" value="InterPro"/>
</dbReference>
<name>A0AAV4QP48_9ARAC</name>
<organism evidence="1 2">
    <name type="scientific">Caerostris darwini</name>
    <dbReference type="NCBI Taxonomy" id="1538125"/>
    <lineage>
        <taxon>Eukaryota</taxon>
        <taxon>Metazoa</taxon>
        <taxon>Ecdysozoa</taxon>
        <taxon>Arthropoda</taxon>
        <taxon>Chelicerata</taxon>
        <taxon>Arachnida</taxon>
        <taxon>Araneae</taxon>
        <taxon>Araneomorphae</taxon>
        <taxon>Entelegynae</taxon>
        <taxon>Araneoidea</taxon>
        <taxon>Araneidae</taxon>
        <taxon>Caerostris</taxon>
    </lineage>
</organism>
<evidence type="ECO:0000313" key="2">
    <source>
        <dbReference type="Proteomes" id="UP001054837"/>
    </source>
</evidence>
<protein>
    <submittedName>
        <fullName evidence="1">Uncharacterized protein</fullName>
    </submittedName>
</protein>
<accession>A0AAV4QP48</accession>
<keyword evidence="2" id="KW-1185">Reference proteome</keyword>
<evidence type="ECO:0000313" key="1">
    <source>
        <dbReference type="EMBL" id="GIY09318.1"/>
    </source>
</evidence>
<comment type="caution">
    <text evidence="1">The sequence shown here is derived from an EMBL/GenBank/DDBJ whole genome shotgun (WGS) entry which is preliminary data.</text>
</comment>
<reference evidence="1 2" key="1">
    <citation type="submission" date="2021-06" db="EMBL/GenBank/DDBJ databases">
        <title>Caerostris darwini draft genome.</title>
        <authorList>
            <person name="Kono N."/>
            <person name="Arakawa K."/>
        </authorList>
    </citation>
    <scope>NUCLEOTIDE SEQUENCE [LARGE SCALE GENOMIC DNA]</scope>
</reference>
<dbReference type="InterPro" id="IPR003447">
    <property type="entry name" value="FEMABX"/>
</dbReference>
<dbReference type="GO" id="GO:0016755">
    <property type="term" value="F:aminoacyltransferase activity"/>
    <property type="evidence" value="ECO:0007669"/>
    <property type="project" value="InterPro"/>
</dbReference>
<dbReference type="EMBL" id="BPLQ01004608">
    <property type="protein sequence ID" value="GIY09318.1"/>
    <property type="molecule type" value="Genomic_DNA"/>
</dbReference>
<proteinExistence type="predicted"/>
<dbReference type="AlphaFoldDB" id="A0AAV4QP48"/>
<dbReference type="PROSITE" id="PS51191">
    <property type="entry name" value="FEMABX"/>
    <property type="match status" value="1"/>
</dbReference>